<dbReference type="SUPFAM" id="SSF46689">
    <property type="entry name" value="Homeodomain-like"/>
    <property type="match status" value="1"/>
</dbReference>
<dbReference type="RefSeq" id="WP_302915410.1">
    <property type="nucleotide sequence ID" value="NZ_JAUMSQ010000166.1"/>
</dbReference>
<dbReference type="SUPFAM" id="SSF48498">
    <property type="entry name" value="Tetracyclin repressor-like, C-terminal domain"/>
    <property type="match status" value="1"/>
</dbReference>
<dbReference type="InterPro" id="IPR025996">
    <property type="entry name" value="MT1864/Rv1816-like_C"/>
</dbReference>
<evidence type="ECO:0000256" key="2">
    <source>
        <dbReference type="ARBA" id="ARBA00023125"/>
    </source>
</evidence>
<dbReference type="PROSITE" id="PS50977">
    <property type="entry name" value="HTH_TETR_2"/>
    <property type="match status" value="1"/>
</dbReference>
<feature type="DNA-binding region" description="H-T-H motif" evidence="4">
    <location>
        <begin position="32"/>
        <end position="51"/>
    </location>
</feature>
<dbReference type="InterPro" id="IPR023772">
    <property type="entry name" value="DNA-bd_HTH_TetR-type_CS"/>
</dbReference>
<evidence type="ECO:0000256" key="4">
    <source>
        <dbReference type="PROSITE-ProRule" id="PRU00335"/>
    </source>
</evidence>
<evidence type="ECO:0000256" key="1">
    <source>
        <dbReference type="ARBA" id="ARBA00023015"/>
    </source>
</evidence>
<evidence type="ECO:0000313" key="6">
    <source>
        <dbReference type="EMBL" id="MDO3637969.1"/>
    </source>
</evidence>
<proteinExistence type="predicted"/>
<dbReference type="InterPro" id="IPR001647">
    <property type="entry name" value="HTH_TetR"/>
</dbReference>
<keyword evidence="1" id="KW-0805">Transcription regulation</keyword>
<dbReference type="Pfam" id="PF13305">
    <property type="entry name" value="TetR_C_33"/>
    <property type="match status" value="1"/>
</dbReference>
<evidence type="ECO:0000256" key="3">
    <source>
        <dbReference type="ARBA" id="ARBA00023163"/>
    </source>
</evidence>
<dbReference type="PANTHER" id="PTHR30055:SF234">
    <property type="entry name" value="HTH-TYPE TRANSCRIPTIONAL REGULATOR BETI"/>
    <property type="match status" value="1"/>
</dbReference>
<dbReference type="InterPro" id="IPR050109">
    <property type="entry name" value="HTH-type_TetR-like_transc_reg"/>
</dbReference>
<dbReference type="Proteomes" id="UP001168823">
    <property type="component" value="Unassembled WGS sequence"/>
</dbReference>
<dbReference type="EMBL" id="JAUMSQ010000166">
    <property type="protein sequence ID" value="MDO3637969.1"/>
    <property type="molecule type" value="Genomic_DNA"/>
</dbReference>
<keyword evidence="7" id="KW-1185">Reference proteome</keyword>
<reference evidence="6" key="1">
    <citation type="submission" date="2023-07" db="EMBL/GenBank/DDBJ databases">
        <title>Mycolicibacterium sp. nov., a novel bacterial species.</title>
        <authorList>
            <person name="Cao Y."/>
        </authorList>
    </citation>
    <scope>NUCLEOTIDE SEQUENCE</scope>
    <source>
        <strain evidence="6">KC 300</strain>
    </source>
</reference>
<gene>
    <name evidence="6" type="ORF">Q2100_19690</name>
</gene>
<dbReference type="Pfam" id="PF00440">
    <property type="entry name" value="TetR_N"/>
    <property type="match status" value="1"/>
</dbReference>
<dbReference type="PANTHER" id="PTHR30055">
    <property type="entry name" value="HTH-TYPE TRANSCRIPTIONAL REGULATOR RUTR"/>
    <property type="match status" value="1"/>
</dbReference>
<name>A0ABT8UJJ1_9MYCO</name>
<organism evidence="6 7">
    <name type="scientific">Mycolicibacterium arseniciresistens</name>
    <dbReference type="NCBI Taxonomy" id="3062257"/>
    <lineage>
        <taxon>Bacteria</taxon>
        <taxon>Bacillati</taxon>
        <taxon>Actinomycetota</taxon>
        <taxon>Actinomycetes</taxon>
        <taxon>Mycobacteriales</taxon>
        <taxon>Mycobacteriaceae</taxon>
        <taxon>Mycolicibacterium</taxon>
    </lineage>
</organism>
<protein>
    <submittedName>
        <fullName evidence="6">TetR/AcrR family transcriptional regulator</fullName>
    </submittedName>
</protein>
<dbReference type="PRINTS" id="PR00455">
    <property type="entry name" value="HTHTETR"/>
</dbReference>
<evidence type="ECO:0000259" key="5">
    <source>
        <dbReference type="PROSITE" id="PS50977"/>
    </source>
</evidence>
<dbReference type="InterPro" id="IPR009057">
    <property type="entry name" value="Homeodomain-like_sf"/>
</dbReference>
<feature type="domain" description="HTH tetR-type" evidence="5">
    <location>
        <begin position="9"/>
        <end position="69"/>
    </location>
</feature>
<accession>A0ABT8UJJ1</accession>
<dbReference type="Gene3D" id="1.10.10.60">
    <property type="entry name" value="Homeodomain-like"/>
    <property type="match status" value="1"/>
</dbReference>
<keyword evidence="2 4" id="KW-0238">DNA-binding</keyword>
<dbReference type="InterPro" id="IPR036271">
    <property type="entry name" value="Tet_transcr_reg_TetR-rel_C_sf"/>
</dbReference>
<comment type="caution">
    <text evidence="6">The sequence shown here is derived from an EMBL/GenBank/DDBJ whole genome shotgun (WGS) entry which is preliminary data.</text>
</comment>
<dbReference type="Gene3D" id="1.10.357.10">
    <property type="entry name" value="Tetracycline Repressor, domain 2"/>
    <property type="match status" value="1"/>
</dbReference>
<evidence type="ECO:0000313" key="7">
    <source>
        <dbReference type="Proteomes" id="UP001168823"/>
    </source>
</evidence>
<keyword evidence="3" id="KW-0804">Transcription</keyword>
<dbReference type="PROSITE" id="PS01081">
    <property type="entry name" value="HTH_TETR_1"/>
    <property type="match status" value="1"/>
</dbReference>
<sequence>MTKLDRRIARTATAILGAAERLFLTKGFQATTVDELAAEADVALGSVYTHFGSKDGVYAALIDRALELDKQYCDEGFNFGTDPVGRLLGLAEGYLRFYREHPGYFRLFRFPPVDGPGFDASSAACRRIAERVDYETNRIAHALQEAMDNGMIRPLEPRSTARFVWAAWDGVIATHIGAGGSGLSDAEFDAVLDVAREILVAGLLITTNKENQP</sequence>